<dbReference type="VEuPathDB" id="FungiDB:BLGHR1_17109"/>
<dbReference type="InterPro" id="IPR055089">
    <property type="entry name" value="COP9_N"/>
</dbReference>
<dbReference type="EMBL" id="UNSH01000090">
    <property type="protein sequence ID" value="SZF06306.1"/>
    <property type="molecule type" value="Genomic_DNA"/>
</dbReference>
<dbReference type="Proteomes" id="UP000275772">
    <property type="component" value="Unassembled WGS sequence"/>
</dbReference>
<sequence length="511" mass="57702">MLDSHQSTNFKPDNIIIDDILPKLLASPPQPPSKPITDQHYDNTIRRQLEYVRSIPFSVFLQKTYSDKNALDVINPTLNTVPYTFVILANITYLSNRNEEMELKHFWSKISSYLELFDTRQIRYLGDEFSSIIDAFINLSRQNDQSEHAIISIREALLRIDPSGAVLTPNHVKLTKLALESRKYHAIGQFLERVILYVPNSDNLPKPKYICSLSLSAVAYISADTSLAMKLKYIDVLEYFFNCGIACLGCRKWESALKHFECAITFPTKDIVSKPMVEAYKKWILTGLISMGKRPNLPRSTSTTVSRIYHVLAKPYESLALIFENGTASRLKSEAEFGQRIWARDCNKGLVAQVLASYQKLQIRNLANIYSKISVSEVQNQTISAETGCKLSTVAEVESLVLNMIDGGDLSATISSSPDGLSILSFSPSGPILSEAQMQQEIVSTISRVQEISREISLTDRNLTYNPSFVRYLQRNKLGYKQRIGDIEGHVADYTMSWDADVEDEDIMGVY</sequence>
<dbReference type="PANTHER" id="PTHR10758">
    <property type="entry name" value="26S PROTEASOME NON-ATPASE REGULATORY SUBUNIT 3/COP9 SIGNALOSOME COMPLEX SUBUNIT 3"/>
    <property type="match status" value="1"/>
</dbReference>
<evidence type="ECO:0000313" key="4">
    <source>
        <dbReference type="Proteomes" id="UP000275772"/>
    </source>
</evidence>
<name>A0A383V2V0_BLUHO</name>
<evidence type="ECO:0000256" key="1">
    <source>
        <dbReference type="ARBA" id="ARBA00022490"/>
    </source>
</evidence>
<dbReference type="Pfam" id="PF22788">
    <property type="entry name" value="COP9_hel_rpt"/>
    <property type="match status" value="1"/>
</dbReference>
<evidence type="ECO:0000313" key="3">
    <source>
        <dbReference type="EMBL" id="SZF06306.1"/>
    </source>
</evidence>
<evidence type="ECO:0000259" key="2">
    <source>
        <dbReference type="Pfam" id="PF22788"/>
    </source>
</evidence>
<proteinExistence type="predicted"/>
<organism evidence="3 4">
    <name type="scientific">Blumeria hordei</name>
    <name type="common">Barley powdery mildew</name>
    <name type="synonym">Blumeria graminis f. sp. hordei</name>
    <dbReference type="NCBI Taxonomy" id="2867405"/>
    <lineage>
        <taxon>Eukaryota</taxon>
        <taxon>Fungi</taxon>
        <taxon>Dikarya</taxon>
        <taxon>Ascomycota</taxon>
        <taxon>Pezizomycotina</taxon>
        <taxon>Leotiomycetes</taxon>
        <taxon>Erysiphales</taxon>
        <taxon>Erysiphaceae</taxon>
        <taxon>Blumeria</taxon>
    </lineage>
</organism>
<feature type="domain" description="COP9 signalosome complex subunit 3 N-terminal helical repeats" evidence="2">
    <location>
        <begin position="68"/>
        <end position="304"/>
    </location>
</feature>
<gene>
    <name evidence="3" type="ORF">BLGHR1_17109</name>
</gene>
<keyword evidence="1" id="KW-0963">Cytoplasm</keyword>
<reference evidence="3 4" key="1">
    <citation type="submission" date="2017-11" db="EMBL/GenBank/DDBJ databases">
        <authorList>
            <person name="Kracher B."/>
        </authorList>
    </citation>
    <scope>NUCLEOTIDE SEQUENCE [LARGE SCALE GENOMIC DNA]</scope>
    <source>
        <strain evidence="3 4">RACE1</strain>
    </source>
</reference>
<protein>
    <recommendedName>
        <fullName evidence="2">COP9 signalosome complex subunit 3 N-terminal helical repeats domain-containing protein</fullName>
    </recommendedName>
</protein>
<dbReference type="AlphaFoldDB" id="A0A383V2V0"/>
<accession>A0A383V2V0</accession>
<dbReference type="PANTHER" id="PTHR10758:SF1">
    <property type="entry name" value="COP9 SIGNALOSOME COMPLEX SUBUNIT 3"/>
    <property type="match status" value="1"/>
</dbReference>
<dbReference type="GO" id="GO:0006511">
    <property type="term" value="P:ubiquitin-dependent protein catabolic process"/>
    <property type="evidence" value="ECO:0007669"/>
    <property type="project" value="TreeGrafter"/>
</dbReference>
<dbReference type="GO" id="GO:0008180">
    <property type="term" value="C:COP9 signalosome"/>
    <property type="evidence" value="ECO:0007669"/>
    <property type="project" value="TreeGrafter"/>
</dbReference>
<dbReference type="InterPro" id="IPR050756">
    <property type="entry name" value="CSN3"/>
</dbReference>